<gene>
    <name evidence="1" type="ORF">GCM10023235_76550</name>
</gene>
<evidence type="ECO:0000313" key="2">
    <source>
        <dbReference type="Proteomes" id="UP001501752"/>
    </source>
</evidence>
<dbReference type="EMBL" id="BAABIS010000001">
    <property type="protein sequence ID" value="GAA4884397.1"/>
    <property type="molecule type" value="Genomic_DNA"/>
</dbReference>
<reference evidence="2" key="1">
    <citation type="journal article" date="2019" name="Int. J. Syst. Evol. Microbiol.">
        <title>The Global Catalogue of Microorganisms (GCM) 10K type strain sequencing project: providing services to taxonomists for standard genome sequencing and annotation.</title>
        <authorList>
            <consortium name="The Broad Institute Genomics Platform"/>
            <consortium name="The Broad Institute Genome Sequencing Center for Infectious Disease"/>
            <person name="Wu L."/>
            <person name="Ma J."/>
        </authorList>
    </citation>
    <scope>NUCLEOTIDE SEQUENCE [LARGE SCALE GENOMIC DNA]</scope>
    <source>
        <strain evidence="2">JCM 13006</strain>
    </source>
</reference>
<evidence type="ECO:0008006" key="3">
    <source>
        <dbReference type="Google" id="ProtNLM"/>
    </source>
</evidence>
<organism evidence="1 2">
    <name type="scientific">Kitasatospora terrestris</name>
    <dbReference type="NCBI Taxonomy" id="258051"/>
    <lineage>
        <taxon>Bacteria</taxon>
        <taxon>Bacillati</taxon>
        <taxon>Actinomycetota</taxon>
        <taxon>Actinomycetes</taxon>
        <taxon>Kitasatosporales</taxon>
        <taxon>Streptomycetaceae</taxon>
        <taxon>Kitasatospora</taxon>
    </lineage>
</organism>
<protein>
    <recommendedName>
        <fullName evidence="3">SUKH-4 immunity protein of toxin-antitoxin system</fullName>
    </recommendedName>
</protein>
<keyword evidence="2" id="KW-1185">Reference proteome</keyword>
<name>A0ABP9ESF2_9ACTN</name>
<dbReference type="Proteomes" id="UP001501752">
    <property type="component" value="Unassembled WGS sequence"/>
</dbReference>
<comment type="caution">
    <text evidence="1">The sequence shown here is derived from an EMBL/GenBank/DDBJ whole genome shotgun (WGS) entry which is preliminary data.</text>
</comment>
<evidence type="ECO:0000313" key="1">
    <source>
        <dbReference type="EMBL" id="GAA4884397.1"/>
    </source>
</evidence>
<accession>A0ABP9ESF2</accession>
<proteinExistence type="predicted"/>
<sequence length="183" mass="19749">MEMTGADISRLVATLRDALEEHRRPYELWTPEIPAGCELQAVGDGVPPGVAGLLTISDGLYLTHSTRLFSSGDLPDEQVSENLVGARLPDGSRLTDAAPFFCFGQAVGNPLLVDGRDGSVWRVPDDGVVWYTGCRLERIAGTVDEFVTDWVVGDRFPDLAGLSPDVAADSDWYRLLKLSGLAS</sequence>